<organism evidence="8 9">
    <name type="scientific">Saltatorellus ferox</name>
    <dbReference type="NCBI Taxonomy" id="2528018"/>
    <lineage>
        <taxon>Bacteria</taxon>
        <taxon>Pseudomonadati</taxon>
        <taxon>Planctomycetota</taxon>
        <taxon>Planctomycetia</taxon>
        <taxon>Planctomycetia incertae sedis</taxon>
        <taxon>Saltatorellus</taxon>
    </lineage>
</organism>
<dbReference type="InterPro" id="IPR028974">
    <property type="entry name" value="TSP_type-3_rpt"/>
</dbReference>
<dbReference type="RefSeq" id="WP_145200134.1">
    <property type="nucleotide sequence ID" value="NZ_CP036434.1"/>
</dbReference>
<evidence type="ECO:0000256" key="3">
    <source>
        <dbReference type="ARBA" id="ARBA00023004"/>
    </source>
</evidence>
<evidence type="ECO:0000256" key="5">
    <source>
        <dbReference type="SAM" id="SignalP"/>
    </source>
</evidence>
<name>A0A518EVG0_9BACT</name>
<dbReference type="OrthoDB" id="9805202at2"/>
<dbReference type="InterPro" id="IPR036909">
    <property type="entry name" value="Cyt_c-like_dom_sf"/>
</dbReference>
<dbReference type="PROSITE" id="PS50022">
    <property type="entry name" value="FA58C_3"/>
    <property type="match status" value="1"/>
</dbReference>
<dbReference type="GO" id="GO:0004130">
    <property type="term" value="F:cytochrome-c peroxidase activity"/>
    <property type="evidence" value="ECO:0007669"/>
    <property type="project" value="TreeGrafter"/>
</dbReference>
<dbReference type="SUPFAM" id="SSF103647">
    <property type="entry name" value="TSP type-3 repeat"/>
    <property type="match status" value="1"/>
</dbReference>
<feature type="chain" id="PRO_5022133147" evidence="5">
    <location>
        <begin position="17"/>
        <end position="940"/>
    </location>
</feature>
<dbReference type="EMBL" id="CP036434">
    <property type="protein sequence ID" value="QDV08086.1"/>
    <property type="molecule type" value="Genomic_DNA"/>
</dbReference>
<dbReference type="GO" id="GO:0020037">
    <property type="term" value="F:heme binding"/>
    <property type="evidence" value="ECO:0007669"/>
    <property type="project" value="InterPro"/>
</dbReference>
<dbReference type="Pfam" id="PF06537">
    <property type="entry name" value="DHOR"/>
    <property type="match status" value="1"/>
</dbReference>
<accession>A0A518EVG0</accession>
<keyword evidence="1 4" id="KW-0349">Heme</keyword>
<evidence type="ECO:0000256" key="2">
    <source>
        <dbReference type="ARBA" id="ARBA00022723"/>
    </source>
</evidence>
<sequence length="940" mass="100263" precursor="true">MNALSVTALFTAAAFAGLGAESCLALSASQTSQPPSPEAPPARVVPRLLSATATASSTGASGPASFAVDGNQATRWESVHGIDPSILTLDLGGSYAVTGAAIYWEAANAGTYSVDGSVDGVNWVTIRNRTGGQFGDRKDRLKLGGVYRYVRMNGMTRSPGNVYGYSIWEMEVYGTDAVDSDGDGVDDTVDQCPGTPPGTTVDATGCEVVIPVQEVSFANGRLVGGSGSASPEFTLYVFDGDLGAAGTSACNGGCAQAWPPLYLEDGVPTGLPGLGSITRADGTFQVTYQDRPLYFYSGDQAPGETMGEGLGGVWSTVPFVQVFAPLYDSSTVLEPALQEDTPTALITRFGDRARDRHAREDQFQSYDHYLSFYWEHRTADVEVVDTIGKGGTTITFNVATQWQLSPNQAELRFLYRGFNTVAEYYNNGTMTSVPSLDVPGSNVKHYTRTIDFNQKTGQPLRVGDRLEFELSHFLDAVPNGRNNYYGTAILYIVGQGVVPWEARGVFGNPATEREDSYPMPVEGWLGGGTTLPYQYSDEPDNHFMQMSTNIAGINAQPFVLGRRVHHSDFGNGSHDEGTSNPPFLALSNTLGPQYMNRSCVGCHDRNSRALPASVGESLSQYVIRVGDANGDPHPALGSILQPRVTSGVAEAGITLAAWQPVGSLRKPVYAFSGVTPQHFSTRLAPQIVGMGLLEAIQESDVEALSDPDDLDGDGISGRMRLVTDSETGQIRLGRFGWKANEPSVRHQIAAAFNGDMGVMTSIRPEPDCGSAQLDCGPSGAEIDDIYVEQLTAYVSLLGVSARRDLADPLALAGEALFTSAGCVKCHVPTFETTPYHPHAELRSQTIHPYTDLLLHDMGPGLASTLIEGNATASEWRTAPLWNVGLTADVSGGEGYLHDGRAETLEDAILWHGGEAEAAKVAYQAMSGADQVALLTFLRSL</sequence>
<keyword evidence="9" id="KW-1185">Reference proteome</keyword>
<dbReference type="SUPFAM" id="SSF49785">
    <property type="entry name" value="Galactose-binding domain-like"/>
    <property type="match status" value="1"/>
</dbReference>
<dbReference type="InterPro" id="IPR000421">
    <property type="entry name" value="FA58C"/>
</dbReference>
<dbReference type="InterPro" id="IPR010538">
    <property type="entry name" value="DHOR"/>
</dbReference>
<dbReference type="InterPro" id="IPR009056">
    <property type="entry name" value="Cyt_c-like_dom"/>
</dbReference>
<evidence type="ECO:0000259" key="6">
    <source>
        <dbReference type="PROSITE" id="PS50022"/>
    </source>
</evidence>
<dbReference type="GO" id="GO:0005509">
    <property type="term" value="F:calcium ion binding"/>
    <property type="evidence" value="ECO:0007669"/>
    <property type="project" value="InterPro"/>
</dbReference>
<dbReference type="Gene3D" id="1.10.760.10">
    <property type="entry name" value="Cytochrome c-like domain"/>
    <property type="match status" value="1"/>
</dbReference>
<keyword evidence="2 4" id="KW-0479">Metal-binding</keyword>
<evidence type="ECO:0000313" key="8">
    <source>
        <dbReference type="EMBL" id="QDV08086.1"/>
    </source>
</evidence>
<dbReference type="Proteomes" id="UP000320390">
    <property type="component" value="Chromosome"/>
</dbReference>
<gene>
    <name evidence="8" type="ORF">Poly30_36220</name>
</gene>
<dbReference type="InterPro" id="IPR051395">
    <property type="entry name" value="Cytochrome_c_Peroxidase/MauG"/>
</dbReference>
<feature type="signal peptide" evidence="5">
    <location>
        <begin position="1"/>
        <end position="16"/>
    </location>
</feature>
<feature type="domain" description="Cytochrome c" evidence="7">
    <location>
        <begin position="808"/>
        <end position="940"/>
    </location>
</feature>
<dbReference type="Pfam" id="PF00754">
    <property type="entry name" value="F5_F8_type_C"/>
    <property type="match status" value="1"/>
</dbReference>
<feature type="domain" description="F5/8 type C" evidence="6">
    <location>
        <begin position="32"/>
        <end position="175"/>
    </location>
</feature>
<proteinExistence type="predicted"/>
<dbReference type="InterPro" id="IPR005297">
    <property type="entry name" value="Lipoprotein_repeat"/>
</dbReference>
<dbReference type="Pfam" id="PF03640">
    <property type="entry name" value="Lipoprotein_15"/>
    <property type="match status" value="2"/>
</dbReference>
<evidence type="ECO:0000256" key="1">
    <source>
        <dbReference type="ARBA" id="ARBA00022617"/>
    </source>
</evidence>
<dbReference type="GO" id="GO:0009055">
    <property type="term" value="F:electron transfer activity"/>
    <property type="evidence" value="ECO:0007669"/>
    <property type="project" value="InterPro"/>
</dbReference>
<evidence type="ECO:0000259" key="7">
    <source>
        <dbReference type="PROSITE" id="PS51007"/>
    </source>
</evidence>
<dbReference type="PANTHER" id="PTHR30600:SF4">
    <property type="entry name" value="CYTOCHROME C DOMAIN-CONTAINING PROTEIN"/>
    <property type="match status" value="1"/>
</dbReference>
<protein>
    <submittedName>
        <fullName evidence="8">F5/8 type C domain protein</fullName>
    </submittedName>
</protein>
<keyword evidence="5" id="KW-0732">Signal</keyword>
<dbReference type="AlphaFoldDB" id="A0A518EVG0"/>
<evidence type="ECO:0000256" key="4">
    <source>
        <dbReference type="PROSITE-ProRule" id="PRU00433"/>
    </source>
</evidence>
<reference evidence="8 9" key="1">
    <citation type="submission" date="2019-02" db="EMBL/GenBank/DDBJ databases">
        <title>Deep-cultivation of Planctomycetes and their phenomic and genomic characterization uncovers novel biology.</title>
        <authorList>
            <person name="Wiegand S."/>
            <person name="Jogler M."/>
            <person name="Boedeker C."/>
            <person name="Pinto D."/>
            <person name="Vollmers J."/>
            <person name="Rivas-Marin E."/>
            <person name="Kohn T."/>
            <person name="Peeters S.H."/>
            <person name="Heuer A."/>
            <person name="Rast P."/>
            <person name="Oberbeckmann S."/>
            <person name="Bunk B."/>
            <person name="Jeske O."/>
            <person name="Meyerdierks A."/>
            <person name="Storesund J.E."/>
            <person name="Kallscheuer N."/>
            <person name="Luecker S."/>
            <person name="Lage O.M."/>
            <person name="Pohl T."/>
            <person name="Merkel B.J."/>
            <person name="Hornburger P."/>
            <person name="Mueller R.-W."/>
            <person name="Bruemmer F."/>
            <person name="Labrenz M."/>
            <person name="Spormann A.M."/>
            <person name="Op den Camp H."/>
            <person name="Overmann J."/>
            <person name="Amann R."/>
            <person name="Jetten M.S.M."/>
            <person name="Mascher T."/>
            <person name="Medema M.H."/>
            <person name="Devos D.P."/>
            <person name="Kaster A.-K."/>
            <person name="Ovreas L."/>
            <person name="Rohde M."/>
            <person name="Galperin M.Y."/>
            <person name="Jogler C."/>
        </authorList>
    </citation>
    <scope>NUCLEOTIDE SEQUENCE [LARGE SCALE GENOMIC DNA]</scope>
    <source>
        <strain evidence="8 9">Poly30</strain>
    </source>
</reference>
<dbReference type="PANTHER" id="PTHR30600">
    <property type="entry name" value="CYTOCHROME C PEROXIDASE-RELATED"/>
    <property type="match status" value="1"/>
</dbReference>
<dbReference type="Gene3D" id="2.60.120.260">
    <property type="entry name" value="Galactose-binding domain-like"/>
    <property type="match status" value="1"/>
</dbReference>
<dbReference type="InterPro" id="IPR008979">
    <property type="entry name" value="Galactose-bd-like_sf"/>
</dbReference>
<evidence type="ECO:0000313" key="9">
    <source>
        <dbReference type="Proteomes" id="UP000320390"/>
    </source>
</evidence>
<keyword evidence="3 4" id="KW-0408">Iron</keyword>
<dbReference type="PROSITE" id="PS51007">
    <property type="entry name" value="CYTC"/>
    <property type="match status" value="1"/>
</dbReference>
<dbReference type="SUPFAM" id="SSF46626">
    <property type="entry name" value="Cytochrome c"/>
    <property type="match status" value="1"/>
</dbReference>